<dbReference type="PATRIC" id="fig|1300222.3.peg.1576"/>
<dbReference type="PIRSF" id="PIRSF006425">
    <property type="entry name" value="UCP006425_WD40"/>
    <property type="match status" value="1"/>
</dbReference>
<reference evidence="1 2" key="1">
    <citation type="submission" date="2013-03" db="EMBL/GenBank/DDBJ databases">
        <title>Assembly of a new bacterial strain Brevibacillus borstelensis AK1.</title>
        <authorList>
            <person name="Rajan I."/>
            <person name="PoliReddy D."/>
            <person name="Sugumar T."/>
            <person name="Rathinam K."/>
            <person name="Alqarawi S."/>
            <person name="Khalil A.B."/>
            <person name="Sivakumar N."/>
        </authorList>
    </citation>
    <scope>NUCLEOTIDE SEQUENCE [LARGE SCALE GENOMIC DNA]</scope>
    <source>
        <strain evidence="1 2">AK1</strain>
    </source>
</reference>
<proteinExistence type="predicted"/>
<name>M8DJT7_9BACL</name>
<dbReference type="Pfam" id="PF09826">
    <property type="entry name" value="Beta_propel"/>
    <property type="match status" value="1"/>
</dbReference>
<comment type="caution">
    <text evidence="1">The sequence shown here is derived from an EMBL/GenBank/DDBJ whole genome shotgun (WGS) entry which is preliminary data.</text>
</comment>
<evidence type="ECO:0000313" key="1">
    <source>
        <dbReference type="EMBL" id="EMT53873.1"/>
    </source>
</evidence>
<accession>M8DJT7</accession>
<evidence type="ECO:0008006" key="3">
    <source>
        <dbReference type="Google" id="ProtNLM"/>
    </source>
</evidence>
<dbReference type="STRING" id="1300222.I532_07655"/>
<dbReference type="InterPro" id="IPR014441">
    <property type="entry name" value="UCP006425_b-propeller"/>
</dbReference>
<gene>
    <name evidence="1" type="ORF">I532_07655</name>
</gene>
<sequence length="679" mass="74980">MKKWMSGMLAGVIAIAAVPVWMSFESLGEKEAAASAKVAVASAKEVAPAADQSVLPKESDQPLPVVGSYEKLKKLLKDYEKGHGIQYGVAVKEAMEAVPAMEGAPVLKAKTAAAPTPDSSSYSPTNVQVQGVDEADIVKTDGTYLYQATPEEVRIIRAKPATSMELVSRLSFSGDEFSPQDMYIDEKRLIVIGQSHPKAVRDHIITNEKRFMHGHSNTMVQALIYDISDKHSPRLTRALEADGYYVSSRKIGSSFYLVTNKGIDWYALSNQSQEVPGPRYRDTAQGDDYKTIGYSAIRYFPEAIQPGYLIVAGANLDNPKQAASIHTYLGSGENVYASPNNLYVAVTQQEVESAGKAKKSLIAGGPVPIMKSETSLYRFSMKNGNLAYTGKGTVPGRMLNQFSLDEHNGYLRIATTTGDMWRTDENTSKNNLYVLDSQLQAIGKLEGIAPGERIYSVRFMGDRAYMVTFKQVDPLFVIDVKQPDSPKILGALKIPGYSDYLHPYDENHIIGFGKDAVADKETAFYQGMKLALFDVTDVSKPVEKFQTVIGDRGTDSELLYDHKALLFSKEKQLLAFPVSVHELTAEQKAEKDIRAYGSFSFQGAYVYRLNEQDGFVLRGTITHLNSDDMKKAGQDWYDSAKNVERIVYIGDTLYTISRDQVKANSLQTLTETNTLMLSK</sequence>
<dbReference type="OrthoDB" id="9778998at2"/>
<dbReference type="InterPro" id="IPR019198">
    <property type="entry name" value="Beta_propeller_containing"/>
</dbReference>
<keyword evidence="2" id="KW-1185">Reference proteome</keyword>
<dbReference type="AlphaFoldDB" id="M8DJT7"/>
<protein>
    <recommendedName>
        <fullName evidence="3">Beta propeller domain-containing protein</fullName>
    </recommendedName>
</protein>
<dbReference type="RefSeq" id="WP_003387421.1">
    <property type="nucleotide sequence ID" value="NZ_APBN01000002.1"/>
</dbReference>
<organism evidence="1 2">
    <name type="scientific">Brevibacillus borstelensis AK1</name>
    <dbReference type="NCBI Taxonomy" id="1300222"/>
    <lineage>
        <taxon>Bacteria</taxon>
        <taxon>Bacillati</taxon>
        <taxon>Bacillota</taxon>
        <taxon>Bacilli</taxon>
        <taxon>Bacillales</taxon>
        <taxon>Paenibacillaceae</taxon>
        <taxon>Brevibacillus</taxon>
    </lineage>
</organism>
<dbReference type="Proteomes" id="UP000012081">
    <property type="component" value="Unassembled WGS sequence"/>
</dbReference>
<evidence type="ECO:0000313" key="2">
    <source>
        <dbReference type="Proteomes" id="UP000012081"/>
    </source>
</evidence>
<dbReference type="EMBL" id="APBN01000002">
    <property type="protein sequence ID" value="EMT53873.1"/>
    <property type="molecule type" value="Genomic_DNA"/>
</dbReference>